<dbReference type="SUPFAM" id="SSF53659">
    <property type="entry name" value="Isocitrate/Isopropylmalate dehydrogenase-like"/>
    <property type="match status" value="1"/>
</dbReference>
<evidence type="ECO:0000256" key="8">
    <source>
        <dbReference type="ARBA" id="ARBA00023304"/>
    </source>
</evidence>
<gene>
    <name evidence="10" type="ORF">F2Q69_00040287</name>
</gene>
<evidence type="ECO:0000256" key="5">
    <source>
        <dbReference type="ARBA" id="ARBA00022842"/>
    </source>
</evidence>
<keyword evidence="5" id="KW-0460">Magnesium</keyword>
<sequence length="193" mass="21671">MGDRQVHPARRVFLSYLVKRSDEVVAVDALRLAGSLEGSVSELDLSFEELPIGGIALDLVGIPLSEETLIKARSQMLFSSELLDGTNSSFLIFKFLDLTLKWRKCVRPKWDNNPKHLKPITALLQLRTDLEVFSNLRPITVFPQLKMGICNAHPRGFTTNEQGDEVGFCTESYSASEVDHIARVAFDFSLKFI</sequence>
<dbReference type="PANTHER" id="PTHR42979">
    <property type="entry name" value="3-ISOPROPYLMALATE DEHYDROGENASE"/>
    <property type="match status" value="1"/>
</dbReference>
<dbReference type="GO" id="GO:0003862">
    <property type="term" value="F:3-isopropylmalate dehydrogenase activity"/>
    <property type="evidence" value="ECO:0007669"/>
    <property type="project" value="InterPro"/>
</dbReference>
<reference evidence="10" key="1">
    <citation type="submission" date="2019-12" db="EMBL/GenBank/DDBJ databases">
        <title>Genome sequencing and annotation of Brassica cretica.</title>
        <authorList>
            <person name="Studholme D.J."/>
            <person name="Sarris P."/>
        </authorList>
    </citation>
    <scope>NUCLEOTIDE SEQUENCE</scope>
    <source>
        <strain evidence="10">PFS-109/04</strain>
        <tissue evidence="10">Leaf</tissue>
    </source>
</reference>
<feature type="domain" description="Isopropylmalate dehydrogenase-like" evidence="9">
    <location>
        <begin position="107"/>
        <end position="147"/>
    </location>
</feature>
<evidence type="ECO:0000256" key="6">
    <source>
        <dbReference type="ARBA" id="ARBA00023002"/>
    </source>
</evidence>
<dbReference type="InterPro" id="IPR024084">
    <property type="entry name" value="IsoPropMal-DH-like_dom"/>
</dbReference>
<dbReference type="AlphaFoldDB" id="A0A8S9NKW5"/>
<accession>A0A8S9NKW5</accession>
<evidence type="ECO:0000313" key="10">
    <source>
        <dbReference type="EMBL" id="KAF3502487.1"/>
    </source>
</evidence>
<comment type="similarity">
    <text evidence="1">Belongs to the isocitrate and isopropylmalate dehydrogenases family.</text>
</comment>
<evidence type="ECO:0000256" key="1">
    <source>
        <dbReference type="ARBA" id="ARBA00007769"/>
    </source>
</evidence>
<organism evidence="10 11">
    <name type="scientific">Brassica cretica</name>
    <name type="common">Mustard</name>
    <dbReference type="NCBI Taxonomy" id="69181"/>
    <lineage>
        <taxon>Eukaryota</taxon>
        <taxon>Viridiplantae</taxon>
        <taxon>Streptophyta</taxon>
        <taxon>Embryophyta</taxon>
        <taxon>Tracheophyta</taxon>
        <taxon>Spermatophyta</taxon>
        <taxon>Magnoliopsida</taxon>
        <taxon>eudicotyledons</taxon>
        <taxon>Gunneridae</taxon>
        <taxon>Pentapetalae</taxon>
        <taxon>rosids</taxon>
        <taxon>malvids</taxon>
        <taxon>Brassicales</taxon>
        <taxon>Brassicaceae</taxon>
        <taxon>Brassiceae</taxon>
        <taxon>Brassica</taxon>
    </lineage>
</organism>
<evidence type="ECO:0000256" key="4">
    <source>
        <dbReference type="ARBA" id="ARBA00022723"/>
    </source>
</evidence>
<keyword evidence="3" id="KW-0028">Amino-acid biosynthesis</keyword>
<dbReference type="PANTHER" id="PTHR42979:SF8">
    <property type="entry name" value="ISOPROPYLMALATE DEHYDROGENASE-LIKE DOMAIN-CONTAINING PROTEIN"/>
    <property type="match status" value="1"/>
</dbReference>
<evidence type="ECO:0000256" key="3">
    <source>
        <dbReference type="ARBA" id="ARBA00022605"/>
    </source>
</evidence>
<dbReference type="InterPro" id="IPR004429">
    <property type="entry name" value="Isopropylmalate_DH"/>
</dbReference>
<proteinExistence type="inferred from homology"/>
<comment type="caution">
    <text evidence="10">The sequence shown here is derived from an EMBL/GenBank/DDBJ whole genome shotgun (WGS) entry which is preliminary data.</text>
</comment>
<dbReference type="Pfam" id="PF00180">
    <property type="entry name" value="Iso_dh"/>
    <property type="match status" value="1"/>
</dbReference>
<keyword evidence="2" id="KW-0432">Leucine biosynthesis</keyword>
<dbReference type="Gene3D" id="3.40.718.10">
    <property type="entry name" value="Isopropylmalate Dehydrogenase"/>
    <property type="match status" value="1"/>
</dbReference>
<keyword evidence="7" id="KW-0520">NAD</keyword>
<evidence type="ECO:0000313" key="11">
    <source>
        <dbReference type="Proteomes" id="UP000712600"/>
    </source>
</evidence>
<evidence type="ECO:0000256" key="2">
    <source>
        <dbReference type="ARBA" id="ARBA00022430"/>
    </source>
</evidence>
<evidence type="ECO:0000256" key="7">
    <source>
        <dbReference type="ARBA" id="ARBA00023027"/>
    </source>
</evidence>
<dbReference type="GO" id="GO:0009098">
    <property type="term" value="P:L-leucine biosynthetic process"/>
    <property type="evidence" value="ECO:0007669"/>
    <property type="project" value="UniProtKB-KW"/>
</dbReference>
<keyword evidence="4" id="KW-0479">Metal-binding</keyword>
<name>A0A8S9NKW5_BRACR</name>
<evidence type="ECO:0000259" key="9">
    <source>
        <dbReference type="Pfam" id="PF00180"/>
    </source>
</evidence>
<keyword evidence="6" id="KW-0560">Oxidoreductase</keyword>
<dbReference type="Proteomes" id="UP000712600">
    <property type="component" value="Unassembled WGS sequence"/>
</dbReference>
<dbReference type="EMBL" id="QGKX02001621">
    <property type="protein sequence ID" value="KAF3502487.1"/>
    <property type="molecule type" value="Genomic_DNA"/>
</dbReference>
<protein>
    <recommendedName>
        <fullName evidence="9">Isopropylmalate dehydrogenase-like domain-containing protein</fullName>
    </recommendedName>
</protein>
<dbReference type="GO" id="GO:0046872">
    <property type="term" value="F:metal ion binding"/>
    <property type="evidence" value="ECO:0007669"/>
    <property type="project" value="UniProtKB-KW"/>
</dbReference>
<keyword evidence="8" id="KW-0100">Branched-chain amino acid biosynthesis</keyword>